<dbReference type="PANTHER" id="PTHR40621:SF8">
    <property type="entry name" value="AP-1-LIKE TRANSCRIPTION FACTOR YAP3"/>
    <property type="match status" value="1"/>
</dbReference>
<evidence type="ECO:0000256" key="4">
    <source>
        <dbReference type="ARBA" id="ARBA00038132"/>
    </source>
</evidence>
<dbReference type="PROSITE" id="PS00036">
    <property type="entry name" value="BZIP_BASIC"/>
    <property type="match status" value="1"/>
</dbReference>
<evidence type="ECO:0000259" key="6">
    <source>
        <dbReference type="PROSITE" id="PS50217"/>
    </source>
</evidence>
<dbReference type="SMART" id="SM00338">
    <property type="entry name" value="BRLZ"/>
    <property type="match status" value="1"/>
</dbReference>
<evidence type="ECO:0000313" key="7">
    <source>
        <dbReference type="EMBL" id="PHH51339.1"/>
    </source>
</evidence>
<dbReference type="Pfam" id="PF00170">
    <property type="entry name" value="bZIP_1"/>
    <property type="match status" value="1"/>
</dbReference>
<dbReference type="GO" id="GO:0005737">
    <property type="term" value="C:cytoplasm"/>
    <property type="evidence" value="ECO:0007669"/>
    <property type="project" value="UniProtKB-SubCell"/>
</dbReference>
<dbReference type="FunFam" id="1.20.5.170:FF:000067">
    <property type="entry name" value="BZIP transcription factor"/>
    <property type="match status" value="1"/>
</dbReference>
<gene>
    <name evidence="7" type="ORF">CFIMG_005482RA</name>
</gene>
<keyword evidence="8" id="KW-1185">Reference proteome</keyword>
<sequence length="360" mass="38768">MDFPPGSGQPFFGACAQSSYAPFMHMNGLPPQSDINTTNTNSNGASSCANVGAGSADFCAADTSPPPPIFDGFAPADQFSSDRNNGHIDSFSFDAAAAAQFNASPHTSSFAPPTPPILSHAEQTPPRHPSSQPLSAGPMSAGQMHMQNFNFDPSRDDIAGRRGGSNSEDEELTPAQSRRKAQNRAAQRAFRERKERHVKELEEKLATLEASSQQTSSENEQLRRRIEKMSTENQILRATGAAAAAASGSGAAQTPQATTGPMAYNPDAFYDDMLANHSNKTRSHRVVVSETGERLLAIGATWDLIVNHELFQLGKVNLVDISEKLKMQVRCDGQGPVFCESDIRRVIEETATNNLDDDTL</sequence>
<feature type="domain" description="BZIP" evidence="6">
    <location>
        <begin position="173"/>
        <end position="236"/>
    </location>
</feature>
<organism evidence="7 8">
    <name type="scientific">Ceratocystis fimbriata CBS 114723</name>
    <dbReference type="NCBI Taxonomy" id="1035309"/>
    <lineage>
        <taxon>Eukaryota</taxon>
        <taxon>Fungi</taxon>
        <taxon>Dikarya</taxon>
        <taxon>Ascomycota</taxon>
        <taxon>Pezizomycotina</taxon>
        <taxon>Sordariomycetes</taxon>
        <taxon>Hypocreomycetidae</taxon>
        <taxon>Microascales</taxon>
        <taxon>Ceratocystidaceae</taxon>
        <taxon>Ceratocystis</taxon>
    </lineage>
</organism>
<feature type="compositionally biased region" description="Basic and acidic residues" evidence="5">
    <location>
        <begin position="189"/>
        <end position="198"/>
    </location>
</feature>
<dbReference type="OrthoDB" id="4940293at2759"/>
<dbReference type="PROSITE" id="PS50217">
    <property type="entry name" value="BZIP"/>
    <property type="match status" value="1"/>
</dbReference>
<evidence type="ECO:0000256" key="1">
    <source>
        <dbReference type="ARBA" id="ARBA00004123"/>
    </source>
</evidence>
<dbReference type="EMBL" id="APWK03000096">
    <property type="protein sequence ID" value="PHH51339.1"/>
    <property type="molecule type" value="Genomic_DNA"/>
</dbReference>
<dbReference type="CDD" id="cd14688">
    <property type="entry name" value="bZIP_YAP"/>
    <property type="match status" value="1"/>
</dbReference>
<dbReference type="AlphaFoldDB" id="A0A2C5WL68"/>
<dbReference type="InterPro" id="IPR004827">
    <property type="entry name" value="bZIP"/>
</dbReference>
<comment type="similarity">
    <text evidence="4">Belongs to the bZIP family. YAP subfamily.</text>
</comment>
<evidence type="ECO:0000256" key="5">
    <source>
        <dbReference type="SAM" id="MobiDB-lite"/>
    </source>
</evidence>
<protein>
    <recommendedName>
        <fullName evidence="6">BZIP domain-containing protein</fullName>
    </recommendedName>
</protein>
<dbReference type="Gene3D" id="1.10.238.100">
    <property type="entry name" value="YAP1 redox domain. Chain B"/>
    <property type="match status" value="1"/>
</dbReference>
<reference evidence="7 8" key="1">
    <citation type="journal article" date="2013" name="Fungal Biol.">
        <title>Analysis of microsatellite markers in the genome of the plant pathogen Ceratocystis fimbriata.</title>
        <authorList>
            <person name="Simpson M.C."/>
            <person name="Wilken P.M."/>
            <person name="Coetzee M.P."/>
            <person name="Wingfield M.J."/>
            <person name="Wingfield B.D."/>
        </authorList>
    </citation>
    <scope>NUCLEOTIDE SEQUENCE [LARGE SCALE GENOMIC DNA]</scope>
    <source>
        <strain evidence="7 8">CBS 114723</strain>
    </source>
</reference>
<dbReference type="Proteomes" id="UP000222788">
    <property type="component" value="Unassembled WGS sequence"/>
</dbReference>
<dbReference type="GO" id="GO:0034599">
    <property type="term" value="P:cellular response to oxidative stress"/>
    <property type="evidence" value="ECO:0007669"/>
    <property type="project" value="UniProtKB-ARBA"/>
</dbReference>
<dbReference type="GO" id="GO:0090575">
    <property type="term" value="C:RNA polymerase II transcription regulator complex"/>
    <property type="evidence" value="ECO:0007669"/>
    <property type="project" value="TreeGrafter"/>
</dbReference>
<evidence type="ECO:0000256" key="2">
    <source>
        <dbReference type="ARBA" id="ARBA00004496"/>
    </source>
</evidence>
<proteinExistence type="inferred from homology"/>
<keyword evidence="3" id="KW-0539">Nucleus</keyword>
<dbReference type="InterPro" id="IPR046347">
    <property type="entry name" value="bZIP_sf"/>
</dbReference>
<comment type="subcellular location">
    <subcellularLocation>
        <location evidence="2">Cytoplasm</location>
    </subcellularLocation>
    <subcellularLocation>
        <location evidence="1">Nucleus</location>
    </subcellularLocation>
</comment>
<evidence type="ECO:0000313" key="8">
    <source>
        <dbReference type="Proteomes" id="UP000222788"/>
    </source>
</evidence>
<dbReference type="STRING" id="1035309.A0A2C5WL68"/>
<dbReference type="Gene3D" id="1.20.5.170">
    <property type="match status" value="1"/>
</dbReference>
<feature type="region of interest" description="Disordered" evidence="5">
    <location>
        <begin position="104"/>
        <end position="198"/>
    </location>
</feature>
<reference evidence="7 8" key="2">
    <citation type="journal article" date="2013" name="IMA Fungus">
        <title>IMA Genome-F 1: Ceratocystis fimbriata: Draft nuclear genome sequence for the plant pathogen, Ceratocystis fimbriata.</title>
        <authorList>
            <person name="Wilken P.M."/>
            <person name="Steenkamp E.T."/>
            <person name="Wingfield M.J."/>
            <person name="de Beer Z.W."/>
            <person name="Wingfield B.D."/>
        </authorList>
    </citation>
    <scope>NUCLEOTIDE SEQUENCE [LARGE SCALE GENOMIC DNA]</scope>
    <source>
        <strain evidence="7 8">CBS 114723</strain>
    </source>
</reference>
<accession>A0A2C5WL68</accession>
<evidence type="ECO:0000256" key="3">
    <source>
        <dbReference type="ARBA" id="ARBA00023242"/>
    </source>
</evidence>
<dbReference type="SUPFAM" id="SSF57959">
    <property type="entry name" value="Leucine zipper domain"/>
    <property type="match status" value="1"/>
</dbReference>
<dbReference type="GO" id="GO:0001228">
    <property type="term" value="F:DNA-binding transcription activator activity, RNA polymerase II-specific"/>
    <property type="evidence" value="ECO:0007669"/>
    <property type="project" value="TreeGrafter"/>
</dbReference>
<dbReference type="PANTHER" id="PTHR40621">
    <property type="entry name" value="TRANSCRIPTION FACTOR KAPC-RELATED"/>
    <property type="match status" value="1"/>
</dbReference>
<dbReference type="InterPro" id="IPR050936">
    <property type="entry name" value="AP-1-like"/>
</dbReference>
<dbReference type="GO" id="GO:0000976">
    <property type="term" value="F:transcription cis-regulatory region binding"/>
    <property type="evidence" value="ECO:0007669"/>
    <property type="project" value="InterPro"/>
</dbReference>
<name>A0A2C5WL68_9PEZI</name>
<comment type="caution">
    <text evidence="7">The sequence shown here is derived from an EMBL/GenBank/DDBJ whole genome shotgun (WGS) entry which is preliminary data.</text>
</comment>